<keyword evidence="2" id="KW-0456">Lyase</keyword>
<dbReference type="PANTHER" id="PTHR11941">
    <property type="entry name" value="ENOYL-COA HYDRATASE-RELATED"/>
    <property type="match status" value="1"/>
</dbReference>
<name>A0ABS5U8K2_9BACT</name>
<dbReference type="Pfam" id="PF00378">
    <property type="entry name" value="ECH_1"/>
    <property type="match status" value="1"/>
</dbReference>
<gene>
    <name evidence="3" type="ORF">KJB30_09375</name>
</gene>
<organism evidence="3 4">
    <name type="scientific">Pelotalea chapellei</name>
    <dbReference type="NCBI Taxonomy" id="44671"/>
    <lineage>
        <taxon>Bacteria</taxon>
        <taxon>Pseudomonadati</taxon>
        <taxon>Thermodesulfobacteriota</taxon>
        <taxon>Desulfuromonadia</taxon>
        <taxon>Geobacterales</taxon>
        <taxon>Geobacteraceae</taxon>
        <taxon>Pelotalea</taxon>
    </lineage>
</organism>
<dbReference type="Gene3D" id="1.10.12.10">
    <property type="entry name" value="Lyase 2-enoyl-coa Hydratase, Chain A, domain 2"/>
    <property type="match status" value="1"/>
</dbReference>
<dbReference type="SUPFAM" id="SSF52096">
    <property type="entry name" value="ClpP/crotonase"/>
    <property type="match status" value="1"/>
</dbReference>
<evidence type="ECO:0000313" key="4">
    <source>
        <dbReference type="Proteomes" id="UP000784128"/>
    </source>
</evidence>
<evidence type="ECO:0000256" key="2">
    <source>
        <dbReference type="ARBA" id="ARBA00023239"/>
    </source>
</evidence>
<dbReference type="InterPro" id="IPR001753">
    <property type="entry name" value="Enoyl-CoA_hydra/iso"/>
</dbReference>
<dbReference type="RefSeq" id="WP_214298395.1">
    <property type="nucleotide sequence ID" value="NZ_JAHDYS010000007.1"/>
</dbReference>
<dbReference type="CDD" id="cd06558">
    <property type="entry name" value="crotonase-like"/>
    <property type="match status" value="1"/>
</dbReference>
<dbReference type="Proteomes" id="UP000784128">
    <property type="component" value="Unassembled WGS sequence"/>
</dbReference>
<evidence type="ECO:0000313" key="3">
    <source>
        <dbReference type="EMBL" id="MBT1071994.1"/>
    </source>
</evidence>
<comment type="caution">
    <text evidence="3">The sequence shown here is derived from an EMBL/GenBank/DDBJ whole genome shotgun (WGS) entry which is preliminary data.</text>
</comment>
<sequence length="255" mass="27672">MPQRLCKIELKEKGIAILEIPGSEATTERQLLEAIRRQITHITDTSEIKGVIVTSSDSHFCTCGIQEYHPSPYTAAELSSFGQQVTFLLEKTGKPCIAAIAGECTGVGLELALACDFIVAESSARFGFPGIEEGRLPFCGGTQRLSRLVGKSKAKEMVFGGELLSAEEGLAIGLINRLYDDNLLSHAQALLEKICTRSPLAIRIGGEVINAGYDIDLQTACMLERDAFALIFSSHDQSEGMQAFLDKRNPDFKGN</sequence>
<comment type="similarity">
    <text evidence="1">Belongs to the enoyl-CoA hydratase/isomerase family.</text>
</comment>
<keyword evidence="4" id="KW-1185">Reference proteome</keyword>
<dbReference type="PANTHER" id="PTHR11941:SF54">
    <property type="entry name" value="ENOYL-COA HYDRATASE, MITOCHONDRIAL"/>
    <property type="match status" value="1"/>
</dbReference>
<dbReference type="InterPro" id="IPR029045">
    <property type="entry name" value="ClpP/crotonase-like_dom_sf"/>
</dbReference>
<reference evidence="3 4" key="1">
    <citation type="submission" date="2021-05" db="EMBL/GenBank/DDBJ databases">
        <title>The draft genome of Geobacter chapellei DSM 13688.</title>
        <authorList>
            <person name="Xu Z."/>
            <person name="Masuda Y."/>
            <person name="Itoh H."/>
            <person name="Senoo K."/>
        </authorList>
    </citation>
    <scope>NUCLEOTIDE SEQUENCE [LARGE SCALE GENOMIC DNA]</scope>
    <source>
        <strain evidence="3 4">DSM 13688</strain>
    </source>
</reference>
<dbReference type="Gene3D" id="3.90.226.10">
    <property type="entry name" value="2-enoyl-CoA Hydratase, Chain A, domain 1"/>
    <property type="match status" value="1"/>
</dbReference>
<dbReference type="InterPro" id="IPR014748">
    <property type="entry name" value="Enoyl-CoA_hydra_C"/>
</dbReference>
<proteinExistence type="inferred from homology"/>
<dbReference type="EMBL" id="JAHDYS010000007">
    <property type="protein sequence ID" value="MBT1071994.1"/>
    <property type="molecule type" value="Genomic_DNA"/>
</dbReference>
<accession>A0ABS5U8K2</accession>
<evidence type="ECO:0000256" key="1">
    <source>
        <dbReference type="ARBA" id="ARBA00005254"/>
    </source>
</evidence>
<protein>
    <submittedName>
        <fullName evidence="3">Enoyl-CoA hydratase/isomerase family protein</fullName>
    </submittedName>
</protein>